<protein>
    <submittedName>
        <fullName evidence="1">Type IV secretion protein Rhs</fullName>
    </submittedName>
</protein>
<keyword evidence="2" id="KW-1185">Reference proteome</keyword>
<accession>A0ABU9IJV0</accession>
<evidence type="ECO:0000313" key="1">
    <source>
        <dbReference type="EMBL" id="MEL1252720.1"/>
    </source>
</evidence>
<dbReference type="EMBL" id="JBBYHS010000003">
    <property type="protein sequence ID" value="MEL1252720.1"/>
    <property type="molecule type" value="Genomic_DNA"/>
</dbReference>
<reference evidence="1 2" key="1">
    <citation type="submission" date="2024-04" db="EMBL/GenBank/DDBJ databases">
        <title>Flavobacterium sp. DGU38 16S ribosomal RNA gene Genome sequencing and assembly.</title>
        <authorList>
            <person name="Park S."/>
        </authorList>
    </citation>
    <scope>NUCLEOTIDE SEQUENCE [LARGE SCALE GENOMIC DNA]</scope>
    <source>
        <strain evidence="1 2">DGU38</strain>
    </source>
</reference>
<organism evidence="1 2">
    <name type="scientific">Flavobacterium calami</name>
    <dbReference type="NCBI Taxonomy" id="3139144"/>
    <lineage>
        <taxon>Bacteria</taxon>
        <taxon>Pseudomonadati</taxon>
        <taxon>Bacteroidota</taxon>
        <taxon>Flavobacteriia</taxon>
        <taxon>Flavobacteriales</taxon>
        <taxon>Flavobacteriaceae</taxon>
        <taxon>Flavobacterium</taxon>
    </lineage>
</organism>
<comment type="caution">
    <text evidence="1">The sequence shown here is derived from an EMBL/GenBank/DDBJ whole genome shotgun (WGS) entry which is preliminary data.</text>
</comment>
<feature type="non-terminal residue" evidence="1">
    <location>
        <position position="77"/>
    </location>
</feature>
<dbReference type="Proteomes" id="UP001485226">
    <property type="component" value="Unassembled WGS sequence"/>
</dbReference>
<sequence length="77" mass="8386">MAIYPGKAIINPADQAKAIRTYLGDEVIFTFKSLTEIRLMSKGIITELTSVDLHGSAEGLHVKGISHSIVLDDMKKS</sequence>
<evidence type="ECO:0000313" key="2">
    <source>
        <dbReference type="Proteomes" id="UP001485226"/>
    </source>
</evidence>
<proteinExistence type="predicted"/>
<name>A0ABU9IJV0_9FLAO</name>
<gene>
    <name evidence="1" type="ORF">AAEO57_02950</name>
</gene>